<dbReference type="EMBL" id="CM023487">
    <property type="protein sequence ID" value="KAH6925853.1"/>
    <property type="molecule type" value="Genomic_DNA"/>
</dbReference>
<organism evidence="1 2">
    <name type="scientific">Hyalomma asiaticum</name>
    <name type="common">Tick</name>
    <dbReference type="NCBI Taxonomy" id="266040"/>
    <lineage>
        <taxon>Eukaryota</taxon>
        <taxon>Metazoa</taxon>
        <taxon>Ecdysozoa</taxon>
        <taxon>Arthropoda</taxon>
        <taxon>Chelicerata</taxon>
        <taxon>Arachnida</taxon>
        <taxon>Acari</taxon>
        <taxon>Parasitiformes</taxon>
        <taxon>Ixodida</taxon>
        <taxon>Ixodoidea</taxon>
        <taxon>Ixodidae</taxon>
        <taxon>Hyalomminae</taxon>
        <taxon>Hyalomma</taxon>
    </lineage>
</organism>
<name>A0ACB7RTR9_HYAAI</name>
<gene>
    <name evidence="1" type="ORF">HPB50_011137</name>
</gene>
<keyword evidence="2" id="KW-1185">Reference proteome</keyword>
<proteinExistence type="predicted"/>
<reference evidence="1" key="1">
    <citation type="submission" date="2020-05" db="EMBL/GenBank/DDBJ databases">
        <title>Large-scale comparative analyses of tick genomes elucidate their genetic diversity and vector capacities.</title>
        <authorList>
            <person name="Jia N."/>
            <person name="Wang J."/>
            <person name="Shi W."/>
            <person name="Du L."/>
            <person name="Sun Y."/>
            <person name="Zhan W."/>
            <person name="Jiang J."/>
            <person name="Wang Q."/>
            <person name="Zhang B."/>
            <person name="Ji P."/>
            <person name="Sakyi L.B."/>
            <person name="Cui X."/>
            <person name="Yuan T."/>
            <person name="Jiang B."/>
            <person name="Yang W."/>
            <person name="Lam T.T.-Y."/>
            <person name="Chang Q."/>
            <person name="Ding S."/>
            <person name="Wang X."/>
            <person name="Zhu J."/>
            <person name="Ruan X."/>
            <person name="Zhao L."/>
            <person name="Wei J."/>
            <person name="Que T."/>
            <person name="Du C."/>
            <person name="Cheng J."/>
            <person name="Dai P."/>
            <person name="Han X."/>
            <person name="Huang E."/>
            <person name="Gao Y."/>
            <person name="Liu J."/>
            <person name="Shao H."/>
            <person name="Ye R."/>
            <person name="Li L."/>
            <person name="Wei W."/>
            <person name="Wang X."/>
            <person name="Wang C."/>
            <person name="Yang T."/>
            <person name="Huo Q."/>
            <person name="Li W."/>
            <person name="Guo W."/>
            <person name="Chen H."/>
            <person name="Zhou L."/>
            <person name="Ni X."/>
            <person name="Tian J."/>
            <person name="Zhou Y."/>
            <person name="Sheng Y."/>
            <person name="Liu T."/>
            <person name="Pan Y."/>
            <person name="Xia L."/>
            <person name="Li J."/>
            <person name="Zhao F."/>
            <person name="Cao W."/>
        </authorList>
    </citation>
    <scope>NUCLEOTIDE SEQUENCE</scope>
    <source>
        <strain evidence="1">Hyas-2018</strain>
    </source>
</reference>
<comment type="caution">
    <text evidence="1">The sequence shown here is derived from an EMBL/GenBank/DDBJ whole genome shotgun (WGS) entry which is preliminary data.</text>
</comment>
<evidence type="ECO:0000313" key="2">
    <source>
        <dbReference type="Proteomes" id="UP000821845"/>
    </source>
</evidence>
<evidence type="ECO:0000313" key="1">
    <source>
        <dbReference type="EMBL" id="KAH6925853.1"/>
    </source>
</evidence>
<accession>A0ACB7RTR9</accession>
<sequence length="137" mass="15191">MDSEHLRARRFHSLPPLMSLAGTSRLEVSCVLHWFSLWNAAQREAFSATLLAHLAPPKEDPAGDLCGQLNSLSLSRRNCPSVLHCQLSLCELYFASWGPEGQRDFLHTLAQRDGPFVARFLGSLAQREPLLAQALAP</sequence>
<dbReference type="Proteomes" id="UP000821845">
    <property type="component" value="Chromosome 7"/>
</dbReference>
<protein>
    <submittedName>
        <fullName evidence="1">Uncharacterized protein</fullName>
    </submittedName>
</protein>